<dbReference type="RefSeq" id="WP_051498275.1">
    <property type="nucleotide sequence ID" value="NZ_AVSP01000004.1"/>
</dbReference>
<protein>
    <recommendedName>
        <fullName evidence="3">Toxin-antitoxin system, antitoxin component</fullName>
    </recommendedName>
</protein>
<sequence length="102" mass="11482">MNTYKTTLTNKPLTKKQLLSAIESIPETQDFVWNGVDEDDRPVSQAEFETAIKKRGRPSGSQKELVSLRLDKTVVEAFRASGKGWQSRINQVLSDFIKQASP</sequence>
<dbReference type="EMBL" id="JANJ01000001">
    <property type="protein sequence ID" value="EXI63270.1"/>
    <property type="molecule type" value="Genomic_DNA"/>
</dbReference>
<dbReference type="Proteomes" id="UP000054123">
    <property type="component" value="Unassembled WGS sequence"/>
</dbReference>
<evidence type="ECO:0000313" key="1">
    <source>
        <dbReference type="EMBL" id="EXI63270.1"/>
    </source>
</evidence>
<evidence type="ECO:0008006" key="3">
    <source>
        <dbReference type="Google" id="ProtNLM"/>
    </source>
</evidence>
<dbReference type="OrthoDB" id="9796641at2"/>
<dbReference type="STRING" id="1122190.GCA_000621105_00032"/>
<keyword evidence="2" id="KW-1185">Reference proteome</keyword>
<proteinExistence type="predicted"/>
<dbReference type="Pfam" id="PF14384">
    <property type="entry name" value="BrnA_antitoxin"/>
    <property type="match status" value="1"/>
</dbReference>
<name>A0A011NFV2_9PAST</name>
<dbReference type="InterPro" id="IPR025528">
    <property type="entry name" value="BrnA_antitoxin"/>
</dbReference>
<organism evidence="1 2">
    <name type="scientific">Mannheimia granulomatis</name>
    <dbReference type="NCBI Taxonomy" id="85402"/>
    <lineage>
        <taxon>Bacteria</taxon>
        <taxon>Pseudomonadati</taxon>
        <taxon>Pseudomonadota</taxon>
        <taxon>Gammaproteobacteria</taxon>
        <taxon>Pasteurellales</taxon>
        <taxon>Pasteurellaceae</taxon>
        <taxon>Mannheimia</taxon>
    </lineage>
</organism>
<gene>
    <name evidence="1" type="ORF">AK33_02440</name>
</gene>
<dbReference type="AlphaFoldDB" id="A0A011NFV2"/>
<accession>A0A011NFV2</accession>
<evidence type="ECO:0000313" key="2">
    <source>
        <dbReference type="Proteomes" id="UP000054123"/>
    </source>
</evidence>
<comment type="caution">
    <text evidence="1">The sequence shown here is derived from an EMBL/GenBank/DDBJ whole genome shotgun (WGS) entry which is preliminary data.</text>
</comment>
<reference evidence="1 2" key="1">
    <citation type="journal article" date="2014" name="Genome Announc.">
        <title>Genome Sequence of a Presumptive Mannheimia haemolytica Strain with an A1/A6-Cross-Reactive Serotype from a White-Tailed Deer (Odocoileus virginianus).</title>
        <authorList>
            <person name="Lawrence P.K."/>
            <person name="Bey R.F."/>
            <person name="Wiener B."/>
            <person name="Kittichotirat W."/>
            <person name="Bumgarner R.E."/>
        </authorList>
    </citation>
    <scope>NUCLEOTIDE SEQUENCE [LARGE SCALE GENOMIC DNA]</scope>
    <source>
        <strain evidence="1 2">PKL10</strain>
    </source>
</reference>
<dbReference type="PATRIC" id="fig|1450449.3.peg.447"/>